<keyword evidence="4" id="KW-1185">Reference proteome</keyword>
<protein>
    <submittedName>
        <fullName evidence="3">Uncharacterized protein</fullName>
    </submittedName>
</protein>
<dbReference type="RefSeq" id="WP_148898061.1">
    <property type="nucleotide sequence ID" value="NZ_VNHY01000001.1"/>
</dbReference>
<gene>
    <name evidence="3" type="ORF">LX73_0694</name>
</gene>
<name>A0A5D3YQX2_9BACT</name>
<evidence type="ECO:0000313" key="4">
    <source>
        <dbReference type="Proteomes" id="UP000324595"/>
    </source>
</evidence>
<keyword evidence="2" id="KW-0472">Membrane</keyword>
<evidence type="ECO:0000313" key="3">
    <source>
        <dbReference type="EMBL" id="TYP95393.1"/>
    </source>
</evidence>
<feature type="transmembrane region" description="Helical" evidence="2">
    <location>
        <begin position="115"/>
        <end position="136"/>
    </location>
</feature>
<evidence type="ECO:0000256" key="1">
    <source>
        <dbReference type="SAM" id="MobiDB-lite"/>
    </source>
</evidence>
<organism evidence="3 4">
    <name type="scientific">Fodinibius salinus</name>
    <dbReference type="NCBI Taxonomy" id="860790"/>
    <lineage>
        <taxon>Bacteria</taxon>
        <taxon>Pseudomonadati</taxon>
        <taxon>Balneolota</taxon>
        <taxon>Balneolia</taxon>
        <taxon>Balneolales</taxon>
        <taxon>Balneolaceae</taxon>
        <taxon>Fodinibius</taxon>
    </lineage>
</organism>
<keyword evidence="2" id="KW-1133">Transmembrane helix</keyword>
<accession>A0A5D3YQX2</accession>
<dbReference type="EMBL" id="VNHY01000001">
    <property type="protein sequence ID" value="TYP95393.1"/>
    <property type="molecule type" value="Genomic_DNA"/>
</dbReference>
<sequence length="301" mass="34214">MSKHNLTKVEALKLIVPVVDGEATADERQAFMDFIADHPDVRNKYESMKNTKSLLSSRCPCETAPDSLKKFVNKVCNKSSAEKETENSISNMPDRDPKQPSSKSYSSSDGNLKKLIFGVAASVLFLIAGWQLFSFFNSSPQQPSYNIEEYAYRHFNKHNGNYVEPTINTASLGNAEITLAADYNMPMTIPSLKNASFKGIVYNEFVPNFKAPMLEYHLPSADEYIYIFAFKIKQLKAFKKLFRNQEAVNTCDRPKDFHVREVEGKHIVSWKWNNVWYAAISNHNGDKLASLVKPLQFSSRK</sequence>
<feature type="region of interest" description="Disordered" evidence="1">
    <location>
        <begin position="82"/>
        <end position="108"/>
    </location>
</feature>
<dbReference type="OrthoDB" id="1523530at2"/>
<keyword evidence="2" id="KW-0812">Transmembrane</keyword>
<reference evidence="3 4" key="1">
    <citation type="submission" date="2019-07" db="EMBL/GenBank/DDBJ databases">
        <title>Genomic Encyclopedia of Archaeal and Bacterial Type Strains, Phase II (KMG-II): from individual species to whole genera.</title>
        <authorList>
            <person name="Goeker M."/>
        </authorList>
    </citation>
    <scope>NUCLEOTIDE SEQUENCE [LARGE SCALE GENOMIC DNA]</scope>
    <source>
        <strain evidence="3 4">DSM 21935</strain>
    </source>
</reference>
<comment type="caution">
    <text evidence="3">The sequence shown here is derived from an EMBL/GenBank/DDBJ whole genome shotgun (WGS) entry which is preliminary data.</text>
</comment>
<proteinExistence type="predicted"/>
<dbReference type="AlphaFoldDB" id="A0A5D3YQX2"/>
<evidence type="ECO:0000256" key="2">
    <source>
        <dbReference type="SAM" id="Phobius"/>
    </source>
</evidence>
<dbReference type="Proteomes" id="UP000324595">
    <property type="component" value="Unassembled WGS sequence"/>
</dbReference>